<accession>U3ADN7</accession>
<dbReference type="EMBL" id="BATL01000114">
    <property type="protein sequence ID" value="GAD78036.1"/>
    <property type="molecule type" value="Genomic_DNA"/>
</dbReference>
<gene>
    <name evidence="1" type="ORF">VAZ01S_114_00010</name>
</gene>
<dbReference type="Proteomes" id="UP000016567">
    <property type="component" value="Unassembled WGS sequence"/>
</dbReference>
<comment type="caution">
    <text evidence="1">The sequence shown here is derived from an EMBL/GenBank/DDBJ whole genome shotgun (WGS) entry which is preliminary data.</text>
</comment>
<dbReference type="AlphaFoldDB" id="U3ADN7"/>
<dbReference type="RefSeq" id="WP_021711771.1">
    <property type="nucleotide sequence ID" value="NZ_BAOB01000652.1"/>
</dbReference>
<protein>
    <submittedName>
        <fullName evidence="1">Uncharacterized protein</fullName>
    </submittedName>
</protein>
<name>U3ADN7_9VIBR</name>
<evidence type="ECO:0000313" key="1">
    <source>
        <dbReference type="EMBL" id="GAD78036.1"/>
    </source>
</evidence>
<proteinExistence type="predicted"/>
<keyword evidence="2" id="KW-1185">Reference proteome</keyword>
<reference evidence="1 2" key="1">
    <citation type="submission" date="2013-09" db="EMBL/GenBank/DDBJ databases">
        <title>Whole genome shotgun sequence of Vibrio azureus NBRC 104587.</title>
        <authorList>
            <person name="Isaki S."/>
            <person name="Hosoyama A."/>
            <person name="Numata M."/>
            <person name="Hashimoto M."/>
            <person name="Hosoyama Y."/>
            <person name="Tsuchikane K."/>
            <person name="Noguchi M."/>
            <person name="Hirakata S."/>
            <person name="Ichikawa N."/>
            <person name="Ohji S."/>
            <person name="Yamazoe A."/>
            <person name="Fujita N."/>
        </authorList>
    </citation>
    <scope>NUCLEOTIDE SEQUENCE [LARGE SCALE GENOMIC DNA]</scope>
    <source>
        <strain evidence="1 2">NBRC 104587</strain>
    </source>
</reference>
<sequence>MLRKNKIINFTINSATNLDKEILANCSVDEGANNICIKLNDMLNILRAKLINPSDLSDADVMLNYVGGILKPKIIMEKLDTKTSPNESQIQRKLSLSFISGVNQPSEIKTNWAELVWSALMMGKSTLANLAAPYKIYDLKMRAFMLRALLSDNNLQIVRSQAYQDMEASEKANASFWLGMFMTKLIAARKLNCYFVTHAQNLKSDEHLKKLFYTTSKKLPDLFGFVPYQKTLLVFEAKGTSNQRSSKTINKAKSQLEESIHLNSNINRYITYSYFKKSGEKSLLQIENIEVDSSCYTIDNKSLKQLLENYYQPLKGLDAISISNLEQMGIYLRFTNTLKGYLEGQSDVLAFLNELKQVDSENEVPLFIDRKDLVSQGYQLFGDGVAIRLDPNFWPTH</sequence>
<evidence type="ECO:0000313" key="2">
    <source>
        <dbReference type="Proteomes" id="UP000016567"/>
    </source>
</evidence>
<organism evidence="1 2">
    <name type="scientific">Vibrio azureus NBRC 104587</name>
    <dbReference type="NCBI Taxonomy" id="1219077"/>
    <lineage>
        <taxon>Bacteria</taxon>
        <taxon>Pseudomonadati</taxon>
        <taxon>Pseudomonadota</taxon>
        <taxon>Gammaproteobacteria</taxon>
        <taxon>Vibrionales</taxon>
        <taxon>Vibrionaceae</taxon>
        <taxon>Vibrio</taxon>
    </lineage>
</organism>